<evidence type="ECO:0000313" key="3">
    <source>
        <dbReference type="Proteomes" id="UP000254208"/>
    </source>
</evidence>
<keyword evidence="1" id="KW-1133">Transmembrane helix</keyword>
<dbReference type="AlphaFoldDB" id="A0A379FXB9"/>
<evidence type="ECO:0000313" key="2">
    <source>
        <dbReference type="EMBL" id="SUC33013.1"/>
    </source>
</evidence>
<reference evidence="2 3" key="1">
    <citation type="submission" date="2018-06" db="EMBL/GenBank/DDBJ databases">
        <authorList>
            <consortium name="Pathogen Informatics"/>
            <person name="Doyle S."/>
        </authorList>
    </citation>
    <scope>NUCLEOTIDE SEQUENCE [LARGE SCALE GENOMIC DNA]</scope>
    <source>
        <strain evidence="2 3">NCTC11801</strain>
    </source>
</reference>
<organism evidence="2 3">
    <name type="scientific">Providencia rettgeri</name>
    <dbReference type="NCBI Taxonomy" id="587"/>
    <lineage>
        <taxon>Bacteria</taxon>
        <taxon>Pseudomonadati</taxon>
        <taxon>Pseudomonadota</taxon>
        <taxon>Gammaproteobacteria</taxon>
        <taxon>Enterobacterales</taxon>
        <taxon>Morganellaceae</taxon>
        <taxon>Providencia</taxon>
    </lineage>
</organism>
<accession>A0A379FXB9</accession>
<evidence type="ECO:0000256" key="1">
    <source>
        <dbReference type="SAM" id="Phobius"/>
    </source>
</evidence>
<dbReference type="EMBL" id="UGTZ01000001">
    <property type="protein sequence ID" value="SUC33013.1"/>
    <property type="molecule type" value="Genomic_DNA"/>
</dbReference>
<sequence length="139" mass="15750">MPTPSPTAFSRITRTSGRTNSILTVTFPLLFILIATLFWSAERIVQQETKRLEVDFRSLIGYINEQEKFLRSLNKQNQDLSELVESRTYAIQEQSLPTKLSLHLLEGKESLVAMPFTLACDKSLECTKVPSILFSLGLI</sequence>
<feature type="transmembrane region" description="Helical" evidence="1">
    <location>
        <begin position="20"/>
        <end position="41"/>
    </location>
</feature>
<gene>
    <name evidence="2" type="ORF">NCTC11801_04021</name>
</gene>
<proteinExistence type="predicted"/>
<name>A0A379FXB9_PRORE</name>
<keyword evidence="1" id="KW-0472">Membrane</keyword>
<dbReference type="Proteomes" id="UP000254208">
    <property type="component" value="Unassembled WGS sequence"/>
</dbReference>
<protein>
    <submittedName>
        <fullName evidence="2">Uncharacterized protein</fullName>
    </submittedName>
</protein>
<keyword evidence="1" id="KW-0812">Transmembrane</keyword>